<evidence type="ECO:0000313" key="2">
    <source>
        <dbReference type="EMBL" id="SMX45359.1"/>
    </source>
</evidence>
<proteinExistence type="predicted"/>
<feature type="transmembrane region" description="Helical" evidence="1">
    <location>
        <begin position="57"/>
        <end position="76"/>
    </location>
</feature>
<dbReference type="OrthoDB" id="428263at2"/>
<keyword evidence="3" id="KW-1185">Reference proteome</keyword>
<reference evidence="3" key="1">
    <citation type="submission" date="2017-05" db="EMBL/GenBank/DDBJ databases">
        <authorList>
            <person name="Rodrigo-Torres L."/>
            <person name="Arahal R. D."/>
            <person name="Lucena T."/>
        </authorList>
    </citation>
    <scope>NUCLEOTIDE SEQUENCE [LARGE SCALE GENOMIC DNA]</scope>
    <source>
        <strain evidence="3">CECT 8621</strain>
    </source>
</reference>
<evidence type="ECO:0000313" key="3">
    <source>
        <dbReference type="Proteomes" id="UP000202922"/>
    </source>
</evidence>
<feature type="transmembrane region" description="Helical" evidence="1">
    <location>
        <begin position="7"/>
        <end position="27"/>
    </location>
</feature>
<dbReference type="Pfam" id="PF08592">
    <property type="entry name" value="Anthrone_oxy"/>
    <property type="match status" value="1"/>
</dbReference>
<evidence type="ECO:0008006" key="4">
    <source>
        <dbReference type="Google" id="ProtNLM"/>
    </source>
</evidence>
<evidence type="ECO:0000256" key="1">
    <source>
        <dbReference type="SAM" id="Phobius"/>
    </source>
</evidence>
<keyword evidence="1" id="KW-0812">Transmembrane</keyword>
<protein>
    <recommendedName>
        <fullName evidence="4">DUF1772 domain-containing protein</fullName>
    </recommendedName>
</protein>
<accession>A0A238KR77</accession>
<keyword evidence="1" id="KW-1133">Transmembrane helix</keyword>
<dbReference type="EMBL" id="FXYE01000002">
    <property type="protein sequence ID" value="SMX45359.1"/>
    <property type="molecule type" value="Genomic_DNA"/>
</dbReference>
<gene>
    <name evidence="2" type="ORF">COL8621_02773</name>
</gene>
<dbReference type="InterPro" id="IPR013901">
    <property type="entry name" value="Anthrone_oxy"/>
</dbReference>
<keyword evidence="1" id="KW-0472">Membrane</keyword>
<organism evidence="2 3">
    <name type="scientific">Actibacterium lipolyticum</name>
    <dbReference type="NCBI Taxonomy" id="1524263"/>
    <lineage>
        <taxon>Bacteria</taxon>
        <taxon>Pseudomonadati</taxon>
        <taxon>Pseudomonadota</taxon>
        <taxon>Alphaproteobacteria</taxon>
        <taxon>Rhodobacterales</taxon>
        <taxon>Roseobacteraceae</taxon>
        <taxon>Actibacterium</taxon>
    </lineage>
</organism>
<feature type="transmembrane region" description="Helical" evidence="1">
    <location>
        <begin position="83"/>
        <end position="106"/>
    </location>
</feature>
<feature type="transmembrane region" description="Helical" evidence="1">
    <location>
        <begin position="143"/>
        <end position="162"/>
    </location>
</feature>
<dbReference type="Proteomes" id="UP000202922">
    <property type="component" value="Unassembled WGS sequence"/>
</dbReference>
<name>A0A238KR77_9RHOB</name>
<dbReference type="RefSeq" id="WP_093967874.1">
    <property type="nucleotide sequence ID" value="NZ_FXYE01000002.1"/>
</dbReference>
<sequence length="164" mass="17923">MRFTLPISAFLSLILSGAIFGFFYAWVCSTMWGLDAADPRVAINAMQAMNASVRNGVFAPAFFATPFVMLLTATLAQRQDRGSAAWAFAIGGVIYLFGGLALTMAVNVPMNESLAQISVPDQREVAERIWSDYSPRWQMWNQIRTVLSGVALGMTGVGLYNLRA</sequence>
<dbReference type="AlphaFoldDB" id="A0A238KR77"/>